<evidence type="ECO:0000313" key="3">
    <source>
        <dbReference type="Proteomes" id="UP001174156"/>
    </source>
</evidence>
<evidence type="ECO:0000313" key="2">
    <source>
        <dbReference type="EMBL" id="MEC5497898.1"/>
    </source>
</evidence>
<comment type="caution">
    <text evidence="1">The sequence shown here is derived from an EMBL/GenBank/DDBJ whole genome shotgun (WGS) entry which is preliminary data.</text>
</comment>
<sequence>MQQSLCNVNLLRQQSLYGTSVRELAECLETLSMPEFEQFANILQHFIDETQIPKS</sequence>
<protein>
    <submittedName>
        <fullName evidence="1">Uncharacterized protein</fullName>
    </submittedName>
</protein>
<name>A0AA90KJQ3_ACIBA</name>
<dbReference type="EMBL" id="JARTMM010000073">
    <property type="protein sequence ID" value="MDK4883089.1"/>
    <property type="molecule type" value="Genomic_DNA"/>
</dbReference>
<reference evidence="2" key="3">
    <citation type="submission" date="2024-01" db="EMBL/GenBank/DDBJ databases">
        <authorList>
            <person name="Macesic N."/>
        </authorList>
    </citation>
    <scope>NUCLEOTIDE SEQUENCE</scope>
    <source>
        <strain evidence="2">CPO519</strain>
    </source>
</reference>
<dbReference type="Proteomes" id="UP001174156">
    <property type="component" value="Unassembled WGS sequence"/>
</dbReference>
<gene>
    <name evidence="2" type="ORF">P9867_015925</name>
    <name evidence="1" type="ORF">P9867_15765</name>
</gene>
<dbReference type="RefSeq" id="WP_153309834.1">
    <property type="nucleotide sequence ID" value="NZ_CP042556.1"/>
</dbReference>
<dbReference type="EMBL" id="JARTMM020000001">
    <property type="protein sequence ID" value="MEC5497898.1"/>
    <property type="molecule type" value="Genomic_DNA"/>
</dbReference>
<organism evidence="1">
    <name type="scientific">Acinetobacter baumannii</name>
    <dbReference type="NCBI Taxonomy" id="470"/>
    <lineage>
        <taxon>Bacteria</taxon>
        <taxon>Pseudomonadati</taxon>
        <taxon>Pseudomonadota</taxon>
        <taxon>Gammaproteobacteria</taxon>
        <taxon>Moraxellales</taxon>
        <taxon>Moraxellaceae</taxon>
        <taxon>Acinetobacter</taxon>
        <taxon>Acinetobacter calcoaceticus/baumannii complex</taxon>
    </lineage>
</organism>
<accession>A0AA90KJQ3</accession>
<dbReference type="AlphaFoldDB" id="A0AA90KJQ3"/>
<reference evidence="1" key="2">
    <citation type="submission" date="2023-01" db="EMBL/GenBank/DDBJ databases">
        <title>Genomic dissection of endemic carbapenem resistance: metallo-beta-lactamase gene dissemination through clonal, plasmid and integron transfer pathways.</title>
        <authorList>
            <person name="Macesic N."/>
        </authorList>
    </citation>
    <scope>NUCLEOTIDE SEQUENCE</scope>
    <source>
        <strain evidence="1">CPO519</strain>
    </source>
</reference>
<evidence type="ECO:0000313" key="1">
    <source>
        <dbReference type="EMBL" id="MDK4883089.1"/>
    </source>
</evidence>
<proteinExistence type="predicted"/>
<reference evidence="2 3" key="1">
    <citation type="journal article" date="2023" name="Nat. Commun.">
        <title>Genomic dissection of endemic carbapenem resistance reveals metallo-beta-lactamase dissemination through clonal, plasmid and integron transfer.</title>
        <authorList>
            <person name="Macesic N."/>
            <person name="Hawkey J."/>
            <person name="Vezina B."/>
            <person name="Wisniewski J.A."/>
            <person name="Cottingham H."/>
            <person name="Blakeway L.V."/>
            <person name="Harshegyi T."/>
            <person name="Pragastis K."/>
            <person name="Badoordeen G.Z."/>
            <person name="Dennison A."/>
            <person name="Spelman D.W."/>
            <person name="Jenney A.W.J."/>
            <person name="Peleg A.Y."/>
        </authorList>
    </citation>
    <scope>NUCLEOTIDE SEQUENCE [LARGE SCALE GENOMIC DNA]</scope>
    <source>
        <strain evidence="2 3">CPO519</strain>
    </source>
</reference>